<reference evidence="1" key="1">
    <citation type="submission" date="2022-06" db="EMBL/GenBank/DDBJ databases">
        <title>The First Complete Genome of the Simian Malaria Parasite Plasmodium brasilianum.</title>
        <authorList>
            <person name="Bajic M."/>
            <person name="Ravishankar S."/>
        </authorList>
    </citation>
    <scope>NUCLEOTIDE SEQUENCE</scope>
    <source>
        <strain evidence="1">Bolivian I</strain>
    </source>
</reference>
<dbReference type="EMBL" id="CM043770">
    <property type="protein sequence ID" value="KAI4840950.1"/>
    <property type="molecule type" value="Genomic_DNA"/>
</dbReference>
<evidence type="ECO:0000313" key="1">
    <source>
        <dbReference type="EMBL" id="KAI4840950.1"/>
    </source>
</evidence>
<name>A0ACB9YFX4_PLABR</name>
<keyword evidence="2" id="KW-1185">Reference proteome</keyword>
<accession>A0ACB9YFX4</accession>
<dbReference type="Proteomes" id="UP001056978">
    <property type="component" value="Chromosome 2"/>
</dbReference>
<evidence type="ECO:0000313" key="2">
    <source>
        <dbReference type="Proteomes" id="UP001056978"/>
    </source>
</evidence>
<proteinExistence type="predicted"/>
<sequence length="245" mass="28251">MSTVVGLSLKKGCNGVHSSGTTPDFPRRRTNLFFKKKKKKYKHKHNDNDNDNDKDQSLLLRCSLLIEKKKWDKSYLIFVKYDHSCIFASSAKFSKLCVIRPLLKNFYLGLSNHFSEQNVEAHKLLHSNQSVLKNRILKEVNRDHCNSWSEWSACSKTCDVGVKMRVRTSSKKENSADCSKLTETSICFLEACPYSATQKERDINEMRQNEKKRALIKYLIIFSIFSGEKTSFSKIGSLENIKMSD</sequence>
<comment type="caution">
    <text evidence="1">The sequence shown here is derived from an EMBL/GenBank/DDBJ whole genome shotgun (WGS) entry which is preliminary data.</text>
</comment>
<gene>
    <name evidence="1" type="ORF">MKS88_000716</name>
</gene>
<protein>
    <submittedName>
        <fullName evidence="1">Thrombospondin related sporozoite protein</fullName>
    </submittedName>
</protein>
<organism evidence="1 2">
    <name type="scientific">Plasmodium brasilianum</name>
    <dbReference type="NCBI Taxonomy" id="5824"/>
    <lineage>
        <taxon>Eukaryota</taxon>
        <taxon>Sar</taxon>
        <taxon>Alveolata</taxon>
        <taxon>Apicomplexa</taxon>
        <taxon>Aconoidasida</taxon>
        <taxon>Haemosporida</taxon>
        <taxon>Plasmodiidae</taxon>
        <taxon>Plasmodium</taxon>
        <taxon>Plasmodium (Plasmodium)</taxon>
    </lineage>
</organism>